<keyword evidence="3" id="KW-1185">Reference proteome</keyword>
<proteinExistence type="predicted"/>
<dbReference type="AlphaFoldDB" id="A0A1Q9DFD7"/>
<evidence type="ECO:0000313" key="3">
    <source>
        <dbReference type="Proteomes" id="UP000186817"/>
    </source>
</evidence>
<feature type="domain" description="DUF7869" evidence="1">
    <location>
        <begin position="30"/>
        <end position="147"/>
    </location>
</feature>
<comment type="caution">
    <text evidence="2">The sequence shown here is derived from an EMBL/GenBank/DDBJ whole genome shotgun (WGS) entry which is preliminary data.</text>
</comment>
<dbReference type="InterPro" id="IPR057191">
    <property type="entry name" value="DUF7869"/>
</dbReference>
<dbReference type="Pfam" id="PF25273">
    <property type="entry name" value="DUF7869"/>
    <property type="match status" value="1"/>
</dbReference>
<accession>A0A1Q9DFD7</accession>
<dbReference type="EMBL" id="LSRX01000566">
    <property type="protein sequence ID" value="OLP93868.1"/>
    <property type="molecule type" value="Genomic_DNA"/>
</dbReference>
<sequence>MHDAERRVPLSELASLAMEAKEFNNFVRPNVELVACIVHGHSVVLAVSEQWVCKDSSAIADILFHSLGRLTENGVDLRHSEIICQADNTSRESKNTAVISLLAALVAARKVGRAEARFLQSGHSHEDVDGFFGHVTRMLEEHNELHLPGDLPQICKRSWISPTWRP</sequence>
<dbReference type="OrthoDB" id="419135at2759"/>
<dbReference type="Proteomes" id="UP000186817">
    <property type="component" value="Unassembled WGS sequence"/>
</dbReference>
<organism evidence="2 3">
    <name type="scientific">Symbiodinium microadriaticum</name>
    <name type="common">Dinoflagellate</name>
    <name type="synonym">Zooxanthella microadriatica</name>
    <dbReference type="NCBI Taxonomy" id="2951"/>
    <lineage>
        <taxon>Eukaryota</taxon>
        <taxon>Sar</taxon>
        <taxon>Alveolata</taxon>
        <taxon>Dinophyceae</taxon>
        <taxon>Suessiales</taxon>
        <taxon>Symbiodiniaceae</taxon>
        <taxon>Symbiodinium</taxon>
    </lineage>
</organism>
<evidence type="ECO:0000259" key="1">
    <source>
        <dbReference type="Pfam" id="PF25273"/>
    </source>
</evidence>
<gene>
    <name evidence="2" type="ORF">AK812_SmicGene24208</name>
</gene>
<reference evidence="2 3" key="1">
    <citation type="submission" date="2016-02" db="EMBL/GenBank/DDBJ databases">
        <title>Genome analysis of coral dinoflagellate symbionts highlights evolutionary adaptations to a symbiotic lifestyle.</title>
        <authorList>
            <person name="Aranda M."/>
            <person name="Li Y."/>
            <person name="Liew Y.J."/>
            <person name="Baumgarten S."/>
            <person name="Simakov O."/>
            <person name="Wilson M."/>
            <person name="Piel J."/>
            <person name="Ashoor H."/>
            <person name="Bougouffa S."/>
            <person name="Bajic V.B."/>
            <person name="Ryu T."/>
            <person name="Ravasi T."/>
            <person name="Bayer T."/>
            <person name="Micklem G."/>
            <person name="Kim H."/>
            <person name="Bhak J."/>
            <person name="Lajeunesse T.C."/>
            <person name="Voolstra C.R."/>
        </authorList>
    </citation>
    <scope>NUCLEOTIDE SEQUENCE [LARGE SCALE GENOMIC DNA]</scope>
    <source>
        <strain evidence="2 3">CCMP2467</strain>
    </source>
</reference>
<evidence type="ECO:0000313" key="2">
    <source>
        <dbReference type="EMBL" id="OLP93868.1"/>
    </source>
</evidence>
<protein>
    <recommendedName>
        <fullName evidence="1">DUF7869 domain-containing protein</fullName>
    </recommendedName>
</protein>
<name>A0A1Q9DFD7_SYMMI</name>